<keyword evidence="10 11" id="KW-0472">Membrane</keyword>
<feature type="transmembrane region" description="Helical" evidence="11">
    <location>
        <begin position="175"/>
        <end position="192"/>
    </location>
</feature>
<feature type="transmembrane region" description="Helical" evidence="11">
    <location>
        <begin position="139"/>
        <end position="163"/>
    </location>
</feature>
<feature type="transmembrane region" description="Helical" evidence="11">
    <location>
        <begin position="112"/>
        <end position="133"/>
    </location>
</feature>
<keyword evidence="5" id="KW-0762">Sugar transport</keyword>
<dbReference type="PANTHER" id="PTHR30413">
    <property type="entry name" value="INNER MEMBRANE TRANSPORT PERMEASE"/>
    <property type="match status" value="1"/>
</dbReference>
<dbReference type="InterPro" id="IPR013525">
    <property type="entry name" value="ABC2_TM"/>
</dbReference>
<evidence type="ECO:0000256" key="4">
    <source>
        <dbReference type="ARBA" id="ARBA00022475"/>
    </source>
</evidence>
<dbReference type="PANTHER" id="PTHR30413:SF10">
    <property type="entry name" value="CAPSULE POLYSACCHARIDE EXPORT INNER-MEMBRANE PROTEIN CTRC"/>
    <property type="match status" value="1"/>
</dbReference>
<evidence type="ECO:0000256" key="10">
    <source>
        <dbReference type="ARBA" id="ARBA00023136"/>
    </source>
</evidence>
<evidence type="ECO:0000256" key="3">
    <source>
        <dbReference type="ARBA" id="ARBA00022448"/>
    </source>
</evidence>
<keyword evidence="4 11" id="KW-1003">Cell membrane</keyword>
<dbReference type="PRINTS" id="PR00164">
    <property type="entry name" value="ABC2TRNSPORT"/>
</dbReference>
<feature type="transmembrane region" description="Helical" evidence="11">
    <location>
        <begin position="36"/>
        <end position="58"/>
    </location>
</feature>
<evidence type="ECO:0000256" key="1">
    <source>
        <dbReference type="ARBA" id="ARBA00004651"/>
    </source>
</evidence>
<evidence type="ECO:0000256" key="11">
    <source>
        <dbReference type="RuleBase" id="RU361157"/>
    </source>
</evidence>
<keyword evidence="3 11" id="KW-0813">Transport</keyword>
<dbReference type="PROSITE" id="PS51012">
    <property type="entry name" value="ABC_TM2"/>
    <property type="match status" value="1"/>
</dbReference>
<keyword evidence="8 11" id="KW-1133">Transmembrane helix</keyword>
<evidence type="ECO:0000256" key="5">
    <source>
        <dbReference type="ARBA" id="ARBA00022597"/>
    </source>
</evidence>
<accession>A0ABW2R638</accession>
<feature type="transmembrane region" description="Helical" evidence="11">
    <location>
        <begin position="231"/>
        <end position="249"/>
    </location>
</feature>
<comment type="subcellular location">
    <subcellularLocation>
        <location evidence="11">Cell inner membrane</location>
        <topology evidence="11">Multi-pass membrane protein</topology>
    </subcellularLocation>
    <subcellularLocation>
        <location evidence="1">Cell membrane</location>
        <topology evidence="1">Multi-pass membrane protein</topology>
    </subcellularLocation>
</comment>
<keyword evidence="9" id="KW-0625">Polysaccharide transport</keyword>
<evidence type="ECO:0000313" key="13">
    <source>
        <dbReference type="EMBL" id="MFC7433397.1"/>
    </source>
</evidence>
<organism evidence="13 14">
    <name type="scientific">Hydrogenophaga bisanensis</name>
    <dbReference type="NCBI Taxonomy" id="439611"/>
    <lineage>
        <taxon>Bacteria</taxon>
        <taxon>Pseudomonadati</taxon>
        <taxon>Pseudomonadota</taxon>
        <taxon>Betaproteobacteria</taxon>
        <taxon>Burkholderiales</taxon>
        <taxon>Comamonadaceae</taxon>
        <taxon>Hydrogenophaga</taxon>
    </lineage>
</organism>
<dbReference type="EMBL" id="JBHTBX010000001">
    <property type="protein sequence ID" value="MFC7433397.1"/>
    <property type="molecule type" value="Genomic_DNA"/>
</dbReference>
<evidence type="ECO:0000256" key="9">
    <source>
        <dbReference type="ARBA" id="ARBA00023047"/>
    </source>
</evidence>
<name>A0ABW2R638_9BURK</name>
<evidence type="ECO:0000313" key="14">
    <source>
        <dbReference type="Proteomes" id="UP001596495"/>
    </source>
</evidence>
<proteinExistence type="inferred from homology"/>
<evidence type="ECO:0000256" key="7">
    <source>
        <dbReference type="ARBA" id="ARBA00022903"/>
    </source>
</evidence>
<dbReference type="Pfam" id="PF01061">
    <property type="entry name" value="ABC2_membrane"/>
    <property type="match status" value="1"/>
</dbReference>
<dbReference type="RefSeq" id="WP_382253595.1">
    <property type="nucleotide sequence ID" value="NZ_JBHTBX010000001.1"/>
</dbReference>
<dbReference type="InterPro" id="IPR047817">
    <property type="entry name" value="ABC2_TM_bact-type"/>
</dbReference>
<keyword evidence="14" id="KW-1185">Reference proteome</keyword>
<gene>
    <name evidence="13" type="ORF">ACFQNJ_02600</name>
</gene>
<evidence type="ECO:0000256" key="6">
    <source>
        <dbReference type="ARBA" id="ARBA00022692"/>
    </source>
</evidence>
<reference evidence="14" key="1">
    <citation type="journal article" date="2019" name="Int. J. Syst. Evol. Microbiol.">
        <title>The Global Catalogue of Microorganisms (GCM) 10K type strain sequencing project: providing services to taxonomists for standard genome sequencing and annotation.</title>
        <authorList>
            <consortium name="The Broad Institute Genomics Platform"/>
            <consortium name="The Broad Institute Genome Sequencing Center for Infectious Disease"/>
            <person name="Wu L."/>
            <person name="Ma J."/>
        </authorList>
    </citation>
    <scope>NUCLEOTIDE SEQUENCE [LARGE SCALE GENOMIC DNA]</scope>
    <source>
        <strain evidence="14">CCUG 54518</strain>
    </source>
</reference>
<evidence type="ECO:0000256" key="8">
    <source>
        <dbReference type="ARBA" id="ARBA00022989"/>
    </source>
</evidence>
<comment type="caution">
    <text evidence="13">The sequence shown here is derived from an EMBL/GenBank/DDBJ whole genome shotgun (WGS) entry which is preliminary data.</text>
</comment>
<feature type="transmembrane region" description="Helical" evidence="11">
    <location>
        <begin position="70"/>
        <end position="91"/>
    </location>
</feature>
<sequence length="260" mass="29977">MNATIDILRSFKQYNIAITFGWLDVKQRYRRSSVGAFWLTLNMMVMIAAFALVFGTIFKAPLTEYLPFVTAGMIVWTFFNSALSEGCYTFTQSEGMIKQTELPLFLHILRMIWRNLIIVLHNLIVLPFVYIYTGKEVNAAILLAIPCFFLLIINTAWISLLFATICARFRDMPAIIANTIQVLFYLTPIIWMPQQLPERTSAEILKLNPLFHLVETVRAPLLGQAPTQENVIWAIGMSVCGWILTIIFYNKFSKRIVYWL</sequence>
<keyword evidence="7" id="KW-0972">Capsule biogenesis/degradation</keyword>
<evidence type="ECO:0000259" key="12">
    <source>
        <dbReference type="PROSITE" id="PS51012"/>
    </source>
</evidence>
<evidence type="ECO:0000256" key="2">
    <source>
        <dbReference type="ARBA" id="ARBA00007783"/>
    </source>
</evidence>
<feature type="domain" description="ABC transmembrane type-2" evidence="12">
    <location>
        <begin position="34"/>
        <end position="252"/>
    </location>
</feature>
<dbReference type="InterPro" id="IPR000412">
    <property type="entry name" value="ABC_2_transport"/>
</dbReference>
<dbReference type="Proteomes" id="UP001596495">
    <property type="component" value="Unassembled WGS sequence"/>
</dbReference>
<protein>
    <recommendedName>
        <fullName evidence="11">Transport permease protein</fullName>
    </recommendedName>
</protein>
<keyword evidence="6 11" id="KW-0812">Transmembrane</keyword>
<comment type="similarity">
    <text evidence="2 11">Belongs to the ABC-2 integral membrane protein family.</text>
</comment>